<keyword evidence="7" id="KW-0067">ATP-binding</keyword>
<comment type="catalytic activity">
    <reaction evidence="7">
        <text>a CDP-1,2-diacyl-sn-glycerol + sn-glycerol 3-phosphate = a 1,2-diacyl-sn-glycero-3-phospho-(1'-sn-glycero-3'-phosphate) + CMP + H(+)</text>
        <dbReference type="Rhea" id="RHEA:12593"/>
        <dbReference type="ChEBI" id="CHEBI:15378"/>
        <dbReference type="ChEBI" id="CHEBI:57597"/>
        <dbReference type="ChEBI" id="CHEBI:58332"/>
        <dbReference type="ChEBI" id="CHEBI:60110"/>
        <dbReference type="ChEBI" id="CHEBI:60377"/>
        <dbReference type="EC" id="2.7.8.5"/>
    </reaction>
</comment>
<keyword evidence="5 7" id="KW-0594">Phospholipid biosynthesis</keyword>
<comment type="subcellular location">
    <subcellularLocation>
        <location evidence="7">Mitochondrion</location>
    </subcellularLocation>
</comment>
<keyword evidence="6 7" id="KW-1208">Phospholipid metabolism</keyword>
<dbReference type="GO" id="GO:0005524">
    <property type="term" value="F:ATP binding"/>
    <property type="evidence" value="ECO:0007669"/>
    <property type="project" value="UniProtKB-KW"/>
</dbReference>
<dbReference type="PANTHER" id="PTHR12586">
    <property type="entry name" value="CDP-DIACYLGLYCEROL--SERINE O-PHOSPHATIDYLTRANSFERASE"/>
    <property type="match status" value="1"/>
</dbReference>
<evidence type="ECO:0000313" key="8">
    <source>
        <dbReference type="EMBL" id="JAS96063.1"/>
    </source>
</evidence>
<keyword evidence="7" id="KW-0496">Mitochondrion</keyword>
<dbReference type="GO" id="GO:0032049">
    <property type="term" value="P:cardiolipin biosynthetic process"/>
    <property type="evidence" value="ECO:0007669"/>
    <property type="project" value="InterPro"/>
</dbReference>
<dbReference type="CDD" id="cd09137">
    <property type="entry name" value="PLDc_PGS1_euk_2"/>
    <property type="match status" value="1"/>
</dbReference>
<evidence type="ECO:0000256" key="7">
    <source>
        <dbReference type="RuleBase" id="RU365024"/>
    </source>
</evidence>
<evidence type="ECO:0000256" key="5">
    <source>
        <dbReference type="ARBA" id="ARBA00023209"/>
    </source>
</evidence>
<proteinExistence type="inferred from homology"/>
<comment type="similarity">
    <text evidence="7">Belongs to the CDP-alcohol phosphatidyltransferase class-II family.</text>
</comment>
<evidence type="ECO:0000256" key="1">
    <source>
        <dbReference type="ARBA" id="ARBA00022516"/>
    </source>
</evidence>
<evidence type="ECO:0000256" key="2">
    <source>
        <dbReference type="ARBA" id="ARBA00022679"/>
    </source>
</evidence>
<sequence length="261" mass="29427">MSLDERNTLTPSTPHLHPYLSTLQSYESEARNSVWGYYLQAADKSAQAQTQDTGDTWVFPLLGLPPLAVNQDSTVTRRILESAESGSTIHLATGYFNLTDEYTATILENSRACFRLLMAHPTANGFLAAHGLAGGIPGAYTRFAAMFLERAQQCGRVAMWEYQRPGWTYHAKGLWLTPPGYHRPHFTLIGSSNFGARSVQRDLENQMAIYTNNGHLQDVLLSEQEHLYKLGTPFSLEVATLPERRPALWVLAFMWFFKSYF</sequence>
<reference evidence="8" key="1">
    <citation type="submission" date="2015-11" db="EMBL/GenBank/DDBJ databases">
        <title>De novo transcriptome assembly of four potential Pierce s Disease insect vectors from Arizona vineyards.</title>
        <authorList>
            <person name="Tassone E.E."/>
        </authorList>
    </citation>
    <scope>NUCLEOTIDE SEQUENCE</scope>
</reference>
<dbReference type="EMBL" id="GECU01011643">
    <property type="protein sequence ID" value="JAS96063.1"/>
    <property type="molecule type" value="Transcribed_RNA"/>
</dbReference>
<accession>A0A1B6JAK4</accession>
<keyword evidence="7" id="KW-0547">Nucleotide-binding</keyword>
<evidence type="ECO:0000256" key="4">
    <source>
        <dbReference type="ARBA" id="ARBA00023098"/>
    </source>
</evidence>
<name>A0A1B6JAK4_9HEMI</name>
<keyword evidence="4 7" id="KW-0443">Lipid metabolism</keyword>
<comment type="function">
    <text evidence="7">Functions in the biosynthesis of the anionic phospholipids phosphatidylglycerol and cardiolipin.</text>
</comment>
<keyword evidence="1 7" id="KW-0444">Lipid biosynthesis</keyword>
<dbReference type="GO" id="GO:0008444">
    <property type="term" value="F:CDP-diacylglycerol-glycerol-3-phosphate 3-phosphatidyltransferase activity"/>
    <property type="evidence" value="ECO:0007669"/>
    <property type="project" value="UniProtKB-EC"/>
</dbReference>
<evidence type="ECO:0000256" key="6">
    <source>
        <dbReference type="ARBA" id="ARBA00023264"/>
    </source>
</evidence>
<dbReference type="EC" id="2.7.8.5" evidence="7"/>
<dbReference type="UniPathway" id="UPA00084">
    <property type="reaction ID" value="UER00503"/>
</dbReference>
<dbReference type="SUPFAM" id="SSF56024">
    <property type="entry name" value="Phospholipase D/nuclease"/>
    <property type="match status" value="1"/>
</dbReference>
<evidence type="ECO:0000256" key="3">
    <source>
        <dbReference type="ARBA" id="ARBA00022737"/>
    </source>
</evidence>
<protein>
    <recommendedName>
        <fullName evidence="7">CDP-diacylglycerol--glycerol-3-phosphate 3-phosphatidyltransferase</fullName>
        <ecNumber evidence="7">2.7.8.5</ecNumber>
    </recommendedName>
</protein>
<gene>
    <name evidence="8" type="ORF">g.27141</name>
</gene>
<organism evidence="8">
    <name type="scientific">Homalodisca liturata</name>
    <dbReference type="NCBI Taxonomy" id="320908"/>
    <lineage>
        <taxon>Eukaryota</taxon>
        <taxon>Metazoa</taxon>
        <taxon>Ecdysozoa</taxon>
        <taxon>Arthropoda</taxon>
        <taxon>Hexapoda</taxon>
        <taxon>Insecta</taxon>
        <taxon>Pterygota</taxon>
        <taxon>Neoptera</taxon>
        <taxon>Paraneoptera</taxon>
        <taxon>Hemiptera</taxon>
        <taxon>Auchenorrhyncha</taxon>
        <taxon>Membracoidea</taxon>
        <taxon>Cicadellidae</taxon>
        <taxon>Cicadellinae</taxon>
        <taxon>Proconiini</taxon>
        <taxon>Homalodisca</taxon>
    </lineage>
</organism>
<keyword evidence="2 7" id="KW-0808">Transferase</keyword>
<dbReference type="GO" id="GO:0005739">
    <property type="term" value="C:mitochondrion"/>
    <property type="evidence" value="ECO:0007669"/>
    <property type="project" value="UniProtKB-SubCell"/>
</dbReference>
<keyword evidence="3" id="KW-0677">Repeat</keyword>
<dbReference type="Gene3D" id="3.30.870.10">
    <property type="entry name" value="Endonuclease Chain A"/>
    <property type="match status" value="1"/>
</dbReference>
<dbReference type="InterPro" id="IPR016270">
    <property type="entry name" value="PGS1"/>
</dbReference>
<dbReference type="AlphaFoldDB" id="A0A1B6JAK4"/>
<comment type="pathway">
    <text evidence="7">Phospholipid metabolism; phosphatidylglycerol biosynthesis; phosphatidylglycerol from CDP-diacylglycerol: step 1/2.</text>
</comment>
<dbReference type="PANTHER" id="PTHR12586:SF1">
    <property type="entry name" value="CDP-DIACYLGLYCEROL--GLYCEROL-3-PHOSPHATE 3-PHOSPHATIDYLTRANSFERASE, MITOCHONDRIAL"/>
    <property type="match status" value="1"/>
</dbReference>